<dbReference type="Proteomes" id="UP000005267">
    <property type="component" value="Plasmid pWTk445"/>
</dbReference>
<evidence type="ECO:0000313" key="1">
    <source>
        <dbReference type="EMBL" id="AFK64624.1"/>
    </source>
</evidence>
<organism evidence="1 2">
    <name type="scientific">Advenella kashmirensis (strain DSM 17095 / LMG 22695 / WT001)</name>
    <name type="common">Tetrathiobacter kashmirensis</name>
    <dbReference type="NCBI Taxonomy" id="1036672"/>
    <lineage>
        <taxon>Bacteria</taxon>
        <taxon>Pseudomonadati</taxon>
        <taxon>Pseudomonadota</taxon>
        <taxon>Betaproteobacteria</taxon>
        <taxon>Burkholderiales</taxon>
        <taxon>Alcaligenaceae</taxon>
    </lineage>
</organism>
<gene>
    <name evidence="1" type="ordered locus">TKWG_25584</name>
</gene>
<dbReference type="RefSeq" id="WP_014752714.1">
    <property type="nucleotide sequence ID" value="NC_017965.1"/>
</dbReference>
<evidence type="ECO:0000313" key="2">
    <source>
        <dbReference type="Proteomes" id="UP000005267"/>
    </source>
</evidence>
<dbReference type="CDD" id="cd21631">
    <property type="entry name" value="RHH_CopG_NikR-like"/>
    <property type="match status" value="1"/>
</dbReference>
<sequence length="113" mass="12405">MQKRIQIYGISEATFEKLQAQAKDLGIDSISEYAKAVLVQAVNGNKSPLANLPLQANVKISADQEELSQAESQWIKPSLKLNPVETAFLNEAAAQADMSVSAFIRMALRSHFE</sequence>
<dbReference type="HOGENOM" id="CLU_2128148_0_0_4"/>
<keyword evidence="2" id="KW-1185">Reference proteome</keyword>
<proteinExistence type="predicted"/>
<keyword evidence="1" id="KW-0614">Plasmid</keyword>
<reference evidence="1 2" key="1">
    <citation type="journal article" date="2011" name="J. Bacteriol.">
        <title>Whole-genome shotgun sequencing of the sulfur-oxidizing chemoautotroph Tetrathiobacter kashmirensis.</title>
        <authorList>
            <person name="Ghosh W."/>
            <person name="George A."/>
            <person name="Agarwal A."/>
            <person name="Raj P."/>
            <person name="Alam M."/>
            <person name="Pyne P."/>
            <person name="Das Gupta S.K."/>
        </authorList>
    </citation>
    <scope>NUCLEOTIDE SEQUENCE [LARGE SCALE GENOMIC DNA]</scope>
    <source>
        <strain evidence="1 2">WT001</strain>
        <plasmid evidence="1">pWTk445</plasmid>
    </source>
</reference>
<dbReference type="EMBL" id="CP003556">
    <property type="protein sequence ID" value="AFK64624.1"/>
    <property type="molecule type" value="Genomic_DNA"/>
</dbReference>
<name>I3UHY6_ADVKW</name>
<dbReference type="AlphaFoldDB" id="I3UHY6"/>
<protein>
    <submittedName>
        <fullName evidence="1">Uncharacterized protein</fullName>
    </submittedName>
</protein>
<reference evidence="2" key="2">
    <citation type="journal article" date="2013" name="PLoS ONE">
        <title>Genome implosion elicits host-confinement in Alcaligenaceae: evidence from the comparative genomics of Tetrathiobacter kashmirensis, a pathogen in the making.</title>
        <authorList>
            <person name="Ghosh W."/>
            <person name="Alam M."/>
            <person name="Roy C."/>
            <person name="Pyne P."/>
            <person name="George A."/>
            <person name="Chakraborty R."/>
            <person name="Majumder S."/>
            <person name="Agarwal A."/>
            <person name="Chakraborty S."/>
            <person name="Majumdar S."/>
            <person name="Gupta S.K."/>
        </authorList>
    </citation>
    <scope>NUCLEOTIDE SEQUENCE [LARGE SCALE GENOMIC DNA]</scope>
    <source>
        <strain evidence="2">WT001</strain>
    </source>
</reference>
<accession>I3UHY6</accession>
<geneLocation type="plasmid" evidence="1 2">
    <name>pWTk445</name>
</geneLocation>
<dbReference type="KEGG" id="aka:TKWG_25584"/>